<dbReference type="GO" id="GO:0005412">
    <property type="term" value="F:D-glucose:sodium symporter activity"/>
    <property type="evidence" value="ECO:0007669"/>
    <property type="project" value="TreeGrafter"/>
</dbReference>
<keyword evidence="4 7" id="KW-1133">Transmembrane helix</keyword>
<feature type="transmembrane region" description="Helical" evidence="7">
    <location>
        <begin position="417"/>
        <end position="437"/>
    </location>
</feature>
<comment type="subcellular location">
    <subcellularLocation>
        <location evidence="1">Membrane</location>
        <topology evidence="1">Multi-pass membrane protein</topology>
    </subcellularLocation>
</comment>
<dbReference type="Pfam" id="PF00474">
    <property type="entry name" value="SSF"/>
    <property type="match status" value="1"/>
</dbReference>
<evidence type="ECO:0000256" key="5">
    <source>
        <dbReference type="ARBA" id="ARBA00023136"/>
    </source>
</evidence>
<sequence>MQLSSLDYALIIGFFAIVLTIGIVVSKRSGKNTAEYFLSGRSMPWWLLGFSMVATTFSTDTPNLVTDIVRNNGVSGNWVWWAFLLTGLLTVFVYAKLWRKSEVLTDMEFYELRYGGKPAKFLRGFRSIYLGLFFNIITLAAVHLAAIKIGGIMLGLSSVQTLLIGGVITVTFSAIGGFRGVVYTDFVLFFAAMIGAIWASYYLVNLPEVGGITQLINHENVAGKLSILPDFSDTEALIAILIIPLAVQWWSSWYPGAEPGGGGYIAQRMLAAKNENHAVASTFFFNIMHYALRPWPWILVALASLVVYPDIASIHEAFPHIEESKLGHDLAYSAMLTKLPSGLLGLVLASLGAAYMSTISTQLNWGSSYLVNDFYKQTVRKDASEKELVNIGRLSTVVLMVASAILALLLNNAIQLFEILLMFGAGTGLVYILRWFWWRINAWSEISVMFAAAFVSLFLTFSDASETLFGYTDAAGVFVPGALPGWSRFIVIVLVVTAVWLVATLLTPPEKKEVLYSFYKKTQPGGPGWRKIVNQARAEDTAIVDGGKKWTVPSGILAMLLGCVLVYGCMFATGNWIYGNYGLASGLTAAVVVAALLLARVWKSLKGDIL</sequence>
<dbReference type="OrthoDB" id="9761931at2"/>
<evidence type="ECO:0000256" key="6">
    <source>
        <dbReference type="RuleBase" id="RU362091"/>
    </source>
</evidence>
<keyword evidence="5 7" id="KW-0472">Membrane</keyword>
<dbReference type="PROSITE" id="PS50283">
    <property type="entry name" value="NA_SOLUT_SYMP_3"/>
    <property type="match status" value="1"/>
</dbReference>
<feature type="transmembrane region" description="Helical" evidence="7">
    <location>
        <begin position="78"/>
        <end position="97"/>
    </location>
</feature>
<feature type="transmembrane region" description="Helical" evidence="7">
    <location>
        <begin position="182"/>
        <end position="204"/>
    </location>
</feature>
<feature type="transmembrane region" description="Helical" evidence="7">
    <location>
        <begin position="152"/>
        <end position="175"/>
    </location>
</feature>
<dbReference type="EMBL" id="CP001712">
    <property type="protein sequence ID" value="EAR16694.1"/>
    <property type="molecule type" value="Genomic_DNA"/>
</dbReference>
<evidence type="ECO:0000256" key="1">
    <source>
        <dbReference type="ARBA" id="ARBA00004141"/>
    </source>
</evidence>
<dbReference type="RefSeq" id="WP_015753451.1">
    <property type="nucleotide sequence ID" value="NC_013222.1"/>
</dbReference>
<feature type="transmembrane region" description="Helical" evidence="7">
    <location>
        <begin position="583"/>
        <end position="602"/>
    </location>
</feature>
<feature type="transmembrane region" description="Helical" evidence="7">
    <location>
        <begin position="489"/>
        <end position="507"/>
    </location>
</feature>
<dbReference type="KEGG" id="rbi:RB2501_07330"/>
<dbReference type="PANTHER" id="PTHR11819:SF77">
    <property type="entry name" value="SODIUM_GLUCOSE COTRANSPORT PROTEIN"/>
    <property type="match status" value="1"/>
</dbReference>
<proteinExistence type="inferred from homology"/>
<feature type="transmembrane region" description="Helical" evidence="7">
    <location>
        <begin position="556"/>
        <end position="577"/>
    </location>
</feature>
<evidence type="ECO:0000313" key="9">
    <source>
        <dbReference type="Proteomes" id="UP000009049"/>
    </source>
</evidence>
<name>A4CID6_ROBBH</name>
<dbReference type="PANTHER" id="PTHR11819">
    <property type="entry name" value="SOLUTE CARRIER FAMILY 5"/>
    <property type="match status" value="1"/>
</dbReference>
<dbReference type="CDD" id="cd11477">
    <property type="entry name" value="SLC5sbd_u1"/>
    <property type="match status" value="1"/>
</dbReference>
<dbReference type="InterPro" id="IPR001734">
    <property type="entry name" value="Na/solute_symporter"/>
</dbReference>
<keyword evidence="9" id="KW-1185">Reference proteome</keyword>
<comment type="similarity">
    <text evidence="2 6">Belongs to the sodium:solute symporter (SSF) (TC 2.A.21) family.</text>
</comment>
<evidence type="ECO:0000256" key="2">
    <source>
        <dbReference type="ARBA" id="ARBA00006434"/>
    </source>
</evidence>
<dbReference type="STRING" id="313596.RB2501_07330"/>
<accession>A4CID6</accession>
<dbReference type="AlphaFoldDB" id="A4CID6"/>
<feature type="transmembrane region" description="Helical" evidence="7">
    <location>
        <begin position="127"/>
        <end position="146"/>
    </location>
</feature>
<evidence type="ECO:0000313" key="8">
    <source>
        <dbReference type="EMBL" id="EAR16694.1"/>
    </source>
</evidence>
<evidence type="ECO:0000256" key="4">
    <source>
        <dbReference type="ARBA" id="ARBA00022989"/>
    </source>
</evidence>
<feature type="transmembrane region" description="Helical" evidence="7">
    <location>
        <begin position="443"/>
        <end position="461"/>
    </location>
</feature>
<dbReference type="eggNOG" id="COG0591">
    <property type="taxonomic scope" value="Bacteria"/>
</dbReference>
<dbReference type="GO" id="GO:0005886">
    <property type="term" value="C:plasma membrane"/>
    <property type="evidence" value="ECO:0007669"/>
    <property type="project" value="TreeGrafter"/>
</dbReference>
<evidence type="ECO:0000256" key="3">
    <source>
        <dbReference type="ARBA" id="ARBA00022692"/>
    </source>
</evidence>
<organism evidence="8 9">
    <name type="scientific">Robiginitalea biformata (strain ATCC BAA-864 / DSM 15991 / KCTC 12146 / HTCC2501)</name>
    <dbReference type="NCBI Taxonomy" id="313596"/>
    <lineage>
        <taxon>Bacteria</taxon>
        <taxon>Pseudomonadati</taxon>
        <taxon>Bacteroidota</taxon>
        <taxon>Flavobacteriia</taxon>
        <taxon>Flavobacteriales</taxon>
        <taxon>Flavobacteriaceae</taxon>
        <taxon>Robiginitalea</taxon>
    </lineage>
</organism>
<dbReference type="InterPro" id="IPR038377">
    <property type="entry name" value="Na/Glc_symporter_sf"/>
</dbReference>
<dbReference type="Proteomes" id="UP000009049">
    <property type="component" value="Chromosome"/>
</dbReference>
<dbReference type="Gene3D" id="1.20.1730.10">
    <property type="entry name" value="Sodium/glucose cotransporter"/>
    <property type="match status" value="1"/>
</dbReference>
<reference evidence="8 9" key="1">
    <citation type="journal article" date="2009" name="J. Bacteriol.">
        <title>Complete genome sequence of Robiginitalea biformata HTCC2501.</title>
        <authorList>
            <person name="Oh H.M."/>
            <person name="Giovannoni S.J."/>
            <person name="Lee K."/>
            <person name="Ferriera S."/>
            <person name="Johnson J."/>
            <person name="Cho J.C."/>
        </authorList>
    </citation>
    <scope>NUCLEOTIDE SEQUENCE [LARGE SCALE GENOMIC DNA]</scope>
    <source>
        <strain evidence="9">ATCC BAA-864 / HTCC2501 / KCTC 12146</strain>
    </source>
</reference>
<feature type="transmembrane region" description="Helical" evidence="7">
    <location>
        <begin position="38"/>
        <end position="58"/>
    </location>
</feature>
<keyword evidence="3 7" id="KW-0812">Transmembrane</keyword>
<gene>
    <name evidence="8" type="ordered locus">RB2501_07330</name>
</gene>
<feature type="transmembrane region" description="Helical" evidence="7">
    <location>
        <begin position="6"/>
        <end position="26"/>
    </location>
</feature>
<feature type="transmembrane region" description="Helical" evidence="7">
    <location>
        <begin position="391"/>
        <end position="410"/>
    </location>
</feature>
<dbReference type="HOGENOM" id="CLU_019510_0_0_10"/>
<evidence type="ECO:0000256" key="7">
    <source>
        <dbReference type="SAM" id="Phobius"/>
    </source>
</evidence>
<feature type="transmembrane region" description="Helical" evidence="7">
    <location>
        <begin position="339"/>
        <end position="359"/>
    </location>
</feature>
<protein>
    <submittedName>
        <fullName evidence="8">Sodium/glucose cotransporter</fullName>
    </submittedName>
</protein>